<proteinExistence type="predicted"/>
<keyword evidence="2" id="KW-1185">Reference proteome</keyword>
<dbReference type="Proteomes" id="UP000215509">
    <property type="component" value="Unassembled WGS sequence"/>
</dbReference>
<accession>A0A229UGG0</accession>
<dbReference type="PANTHER" id="PTHR14097:SF7">
    <property type="entry name" value="OXIDOREDUCTASE HTATIP2"/>
    <property type="match status" value="1"/>
</dbReference>
<dbReference type="PANTHER" id="PTHR14097">
    <property type="entry name" value="OXIDOREDUCTASE HTATIP2"/>
    <property type="match status" value="1"/>
</dbReference>
<reference evidence="1 2" key="1">
    <citation type="submission" date="2017-07" db="EMBL/GenBank/DDBJ databases">
        <title>Genome sequencing and assembly of Paenibacillus rigui.</title>
        <authorList>
            <person name="Mayilraj S."/>
        </authorList>
    </citation>
    <scope>NUCLEOTIDE SEQUENCE [LARGE SCALE GENOMIC DNA]</scope>
    <source>
        <strain evidence="1 2">JCM 16352</strain>
    </source>
</reference>
<evidence type="ECO:0000313" key="1">
    <source>
        <dbReference type="EMBL" id="OXM82440.1"/>
    </source>
</evidence>
<dbReference type="RefSeq" id="WP_094018730.1">
    <property type="nucleotide sequence ID" value="NZ_NMQW01000075.1"/>
</dbReference>
<dbReference type="AlphaFoldDB" id="A0A229UGG0"/>
<comment type="caution">
    <text evidence="1">The sequence shown here is derived from an EMBL/GenBank/DDBJ whole genome shotgun (WGS) entry which is preliminary data.</text>
</comment>
<dbReference type="Gene3D" id="3.40.50.720">
    <property type="entry name" value="NAD(P)-binding Rossmann-like Domain"/>
    <property type="match status" value="1"/>
</dbReference>
<dbReference type="Pfam" id="PF08732">
    <property type="entry name" value="HIM1"/>
    <property type="match status" value="1"/>
</dbReference>
<dbReference type="SUPFAM" id="SSF51735">
    <property type="entry name" value="NAD(P)-binding Rossmann-fold domains"/>
    <property type="match status" value="1"/>
</dbReference>
<organism evidence="1 2">
    <name type="scientific">Paenibacillus rigui</name>
    <dbReference type="NCBI Taxonomy" id="554312"/>
    <lineage>
        <taxon>Bacteria</taxon>
        <taxon>Bacillati</taxon>
        <taxon>Bacillota</taxon>
        <taxon>Bacilli</taxon>
        <taxon>Bacillales</taxon>
        <taxon>Paenibacillaceae</taxon>
        <taxon>Paenibacillus</taxon>
    </lineage>
</organism>
<gene>
    <name evidence="1" type="ORF">CF651_31000</name>
</gene>
<dbReference type="InterPro" id="IPR036291">
    <property type="entry name" value="NAD(P)-bd_dom_sf"/>
</dbReference>
<sequence>MTRTAIVAGSTGLIGNGLVQKLLQHSGYGRVITLVRRPTGLQHQKLIEQVVSFDDLLLEKELLQDADVFCTLGTTMKQAGSKDAFRKVDYEYPIRLAKQAAQQGAAQYLIVTAMGADKQSSIFYSRVKGEVEDALRSLHFPALHLFRPSLLLGERAQFRFGERASAVAMKLLGFAFAGPLRKYKAIPASAVAEAMLRAALAGRSGVQVYESDAIEDLAAGK</sequence>
<dbReference type="InterPro" id="IPR014843">
    <property type="entry name" value="Him1/Fmp52"/>
</dbReference>
<dbReference type="OrthoDB" id="9798632at2"/>
<evidence type="ECO:0000313" key="2">
    <source>
        <dbReference type="Proteomes" id="UP000215509"/>
    </source>
</evidence>
<protein>
    <submittedName>
        <fullName evidence="1">Oxidoreductase</fullName>
    </submittedName>
</protein>
<name>A0A229UGG0_9BACL</name>
<dbReference type="EMBL" id="NMQW01000075">
    <property type="protein sequence ID" value="OXM82440.1"/>
    <property type="molecule type" value="Genomic_DNA"/>
</dbReference>